<reference evidence="7" key="1">
    <citation type="journal article" date="2023" name="bioRxiv">
        <title>Scaffold-level genome assemblies of two parasitoid biocontrol wasps reveal the parthenogenesis mechanism and an associated novel virus.</title>
        <authorList>
            <person name="Inwood S."/>
            <person name="Skelly J."/>
            <person name="Guhlin J."/>
            <person name="Harrop T."/>
            <person name="Goldson S."/>
            <person name="Dearden P."/>
        </authorList>
    </citation>
    <scope>NUCLEOTIDE SEQUENCE</scope>
    <source>
        <strain evidence="7">Irish</strain>
        <tissue evidence="7">Whole body</tissue>
    </source>
</reference>
<dbReference type="InterPro" id="IPR002075">
    <property type="entry name" value="NTF2_dom"/>
</dbReference>
<dbReference type="PANTHER" id="PTHR12612">
    <property type="entry name" value="NUCLEAR TRANSPORT FACTOR 2"/>
    <property type="match status" value="1"/>
</dbReference>
<keyword evidence="5" id="KW-0963">Cytoplasm</keyword>
<reference evidence="7" key="2">
    <citation type="submission" date="2023-03" db="EMBL/GenBank/DDBJ databases">
        <authorList>
            <person name="Inwood S.N."/>
            <person name="Skelly J.G."/>
            <person name="Guhlin J."/>
            <person name="Harrop T.W.R."/>
            <person name="Goldson S.G."/>
            <person name="Dearden P.K."/>
        </authorList>
    </citation>
    <scope>NUCLEOTIDE SEQUENCE</scope>
    <source>
        <strain evidence="7">Irish</strain>
        <tissue evidence="7">Whole body</tissue>
    </source>
</reference>
<dbReference type="CDD" id="cd00780">
    <property type="entry name" value="NTF2"/>
    <property type="match status" value="1"/>
</dbReference>
<comment type="caution">
    <text evidence="7">The sequence shown here is derived from an EMBL/GenBank/DDBJ whole genome shotgun (WGS) entry which is preliminary data.</text>
</comment>
<keyword evidence="3 5" id="KW-0539">Nucleus</keyword>
<dbReference type="AlphaFoldDB" id="A0AA39FX34"/>
<name>A0AA39FX34_9HYME</name>
<dbReference type="SUPFAM" id="SSF54427">
    <property type="entry name" value="NTF2-like"/>
    <property type="match status" value="1"/>
</dbReference>
<evidence type="ECO:0000256" key="5">
    <source>
        <dbReference type="RuleBase" id="RU369002"/>
    </source>
</evidence>
<gene>
    <name evidence="7" type="ORF">PV328_001386</name>
</gene>
<dbReference type="InterPro" id="IPR032710">
    <property type="entry name" value="NTF2-like_dom_sf"/>
</dbReference>
<dbReference type="InterPro" id="IPR018222">
    <property type="entry name" value="Nuclear_transport_factor_2_euk"/>
</dbReference>
<keyword evidence="1 5" id="KW-0813">Transport</keyword>
<feature type="domain" description="NTF2" evidence="6">
    <location>
        <begin position="15"/>
        <end position="130"/>
    </location>
</feature>
<keyword evidence="8" id="KW-1185">Reference proteome</keyword>
<dbReference type="GO" id="GO:0051028">
    <property type="term" value="P:mRNA transport"/>
    <property type="evidence" value="ECO:0007669"/>
    <property type="project" value="UniProtKB-UniRule"/>
</dbReference>
<evidence type="ECO:0000313" key="7">
    <source>
        <dbReference type="EMBL" id="KAK0177318.1"/>
    </source>
</evidence>
<evidence type="ECO:0000256" key="2">
    <source>
        <dbReference type="ARBA" id="ARBA00022927"/>
    </source>
</evidence>
<comment type="function">
    <text evidence="5">Has a role in nuclear-cytoplasmic transport of proteins and mRNAs.</text>
</comment>
<proteinExistence type="predicted"/>
<keyword evidence="2 5" id="KW-0653">Protein transport</keyword>
<dbReference type="EMBL" id="JAQQBS010000001">
    <property type="protein sequence ID" value="KAK0177318.1"/>
    <property type="molecule type" value="Genomic_DNA"/>
</dbReference>
<dbReference type="FunFam" id="3.10.450.50:FF:000006">
    <property type="entry name" value="NTF2-related export protein 2 isoform 1"/>
    <property type="match status" value="1"/>
</dbReference>
<dbReference type="InterPro" id="IPR045875">
    <property type="entry name" value="NTF2"/>
</dbReference>
<evidence type="ECO:0000259" key="6">
    <source>
        <dbReference type="PROSITE" id="PS50177"/>
    </source>
</evidence>
<evidence type="ECO:0000313" key="8">
    <source>
        <dbReference type="Proteomes" id="UP001168990"/>
    </source>
</evidence>
<dbReference type="Gene3D" id="3.10.450.50">
    <property type="match status" value="1"/>
</dbReference>
<dbReference type="Proteomes" id="UP001168990">
    <property type="component" value="Unassembled WGS sequence"/>
</dbReference>
<dbReference type="GO" id="GO:0005737">
    <property type="term" value="C:cytoplasm"/>
    <property type="evidence" value="ECO:0007669"/>
    <property type="project" value="UniProtKB-SubCell"/>
</dbReference>
<dbReference type="GO" id="GO:0015031">
    <property type="term" value="P:protein transport"/>
    <property type="evidence" value="ECO:0007669"/>
    <property type="project" value="UniProtKB-KW"/>
</dbReference>
<dbReference type="GO" id="GO:0006913">
    <property type="term" value="P:nucleocytoplasmic transport"/>
    <property type="evidence" value="ECO:0007669"/>
    <property type="project" value="UniProtKB-UniRule"/>
</dbReference>
<dbReference type="PROSITE" id="PS50177">
    <property type="entry name" value="NTF2_DOMAIN"/>
    <property type="match status" value="1"/>
</dbReference>
<evidence type="ECO:0000256" key="4">
    <source>
        <dbReference type="ARBA" id="ARBA00070836"/>
    </source>
</evidence>
<organism evidence="7 8">
    <name type="scientific">Microctonus aethiopoides</name>
    <dbReference type="NCBI Taxonomy" id="144406"/>
    <lineage>
        <taxon>Eukaryota</taxon>
        <taxon>Metazoa</taxon>
        <taxon>Ecdysozoa</taxon>
        <taxon>Arthropoda</taxon>
        <taxon>Hexapoda</taxon>
        <taxon>Insecta</taxon>
        <taxon>Pterygota</taxon>
        <taxon>Neoptera</taxon>
        <taxon>Endopterygota</taxon>
        <taxon>Hymenoptera</taxon>
        <taxon>Apocrita</taxon>
        <taxon>Ichneumonoidea</taxon>
        <taxon>Braconidae</taxon>
        <taxon>Euphorinae</taxon>
        <taxon>Microctonus</taxon>
    </lineage>
</organism>
<evidence type="ECO:0000256" key="3">
    <source>
        <dbReference type="ARBA" id="ARBA00023242"/>
    </source>
</evidence>
<evidence type="ECO:0000256" key="1">
    <source>
        <dbReference type="ARBA" id="ARBA00022448"/>
    </source>
</evidence>
<accession>A0AA39FX34</accession>
<sequence length="138" mass="15812">MEQNLQLQIDQACNTAEAFTKLYYQSLDKKRYAISRLYLDTGTLIWNGNDYHGKEQIQKFWVDLPISHHFISTLDAQPVTGAAVADQLTFLVKVSGQVKYQDKVTKPFNQTFLIAAMGEKWKIVSDCFRMQEAPDNST</sequence>
<comment type="subcellular location">
    <subcellularLocation>
        <location evidence="5">Cytoplasm</location>
    </subcellularLocation>
    <subcellularLocation>
        <location evidence="5">Nucleus</location>
    </subcellularLocation>
</comment>
<dbReference type="Pfam" id="PF02136">
    <property type="entry name" value="NTF2"/>
    <property type="match status" value="1"/>
</dbReference>
<dbReference type="GO" id="GO:0005634">
    <property type="term" value="C:nucleus"/>
    <property type="evidence" value="ECO:0007669"/>
    <property type="project" value="UniProtKB-SubCell"/>
</dbReference>
<protein>
    <recommendedName>
        <fullName evidence="4 5">NTF2-related export protein</fullName>
    </recommendedName>
</protein>